<dbReference type="eggNOG" id="COG0589">
    <property type="taxonomic scope" value="Bacteria"/>
</dbReference>
<dbReference type="CDD" id="cd00293">
    <property type="entry name" value="USP-like"/>
    <property type="match status" value="1"/>
</dbReference>
<dbReference type="SUPFAM" id="SSF52402">
    <property type="entry name" value="Adenine nucleotide alpha hydrolases-like"/>
    <property type="match status" value="1"/>
</dbReference>
<organism evidence="3 4">
    <name type="scientific">Litoreibacter arenae DSM 19593</name>
    <dbReference type="NCBI Taxonomy" id="1123360"/>
    <lineage>
        <taxon>Bacteria</taxon>
        <taxon>Pseudomonadati</taxon>
        <taxon>Pseudomonadota</taxon>
        <taxon>Alphaproteobacteria</taxon>
        <taxon>Rhodobacterales</taxon>
        <taxon>Roseobacteraceae</taxon>
        <taxon>Litoreibacter</taxon>
    </lineage>
</organism>
<dbReference type="InterPro" id="IPR006015">
    <property type="entry name" value="Universal_stress_UspA"/>
</dbReference>
<comment type="similarity">
    <text evidence="1">Belongs to the universal stress protein A family.</text>
</comment>
<name>S9S4D3_9RHOB</name>
<dbReference type="EMBL" id="AONI01000006">
    <property type="protein sequence ID" value="EPX81019.1"/>
    <property type="molecule type" value="Genomic_DNA"/>
</dbReference>
<dbReference type="Pfam" id="PF00582">
    <property type="entry name" value="Usp"/>
    <property type="match status" value="1"/>
</dbReference>
<dbReference type="AlphaFoldDB" id="S9S4D3"/>
<evidence type="ECO:0000259" key="2">
    <source>
        <dbReference type="Pfam" id="PF00582"/>
    </source>
</evidence>
<dbReference type="HOGENOM" id="CLU_049301_16_2_5"/>
<dbReference type="PANTHER" id="PTHR46268">
    <property type="entry name" value="STRESS RESPONSE PROTEIN NHAX"/>
    <property type="match status" value="1"/>
</dbReference>
<dbReference type="InterPro" id="IPR014729">
    <property type="entry name" value="Rossmann-like_a/b/a_fold"/>
</dbReference>
<dbReference type="PANTHER" id="PTHR46268:SF6">
    <property type="entry name" value="UNIVERSAL STRESS PROTEIN UP12"/>
    <property type="match status" value="1"/>
</dbReference>
<keyword evidence="4" id="KW-1185">Reference proteome</keyword>
<gene>
    <name evidence="3" type="ORF">thalar_00465</name>
</gene>
<sequence length="144" mass="14963">MFTKILVAVDGSDHSKNAVRYASDLATKYDAALHVVHAPQIEVESLSFGSSMVGALPTPDAVNAQGKAVVDKAKAWAEEAGHKPDAVEILIGDTSQAILKYVSDKGIDLVVSGSRGLGGLRGLLQGSVSQKLTSHAACPVLTVR</sequence>
<comment type="caution">
    <text evidence="3">The sequence shown here is derived from an EMBL/GenBank/DDBJ whole genome shotgun (WGS) entry which is preliminary data.</text>
</comment>
<dbReference type="PRINTS" id="PR01438">
    <property type="entry name" value="UNVRSLSTRESS"/>
</dbReference>
<dbReference type="Gene3D" id="3.40.50.620">
    <property type="entry name" value="HUPs"/>
    <property type="match status" value="1"/>
</dbReference>
<accession>S9S4D3</accession>
<evidence type="ECO:0000313" key="3">
    <source>
        <dbReference type="EMBL" id="EPX81019.1"/>
    </source>
</evidence>
<proteinExistence type="inferred from homology"/>
<dbReference type="Proteomes" id="UP000015351">
    <property type="component" value="Unassembled WGS sequence"/>
</dbReference>
<evidence type="ECO:0000313" key="4">
    <source>
        <dbReference type="Proteomes" id="UP000015351"/>
    </source>
</evidence>
<protein>
    <submittedName>
        <fullName evidence="3">UspA</fullName>
    </submittedName>
</protein>
<reference evidence="4" key="1">
    <citation type="journal article" date="2013" name="Stand. Genomic Sci.">
        <title>Genome sequence of the Litoreibacter arenae type strain (DSM 19593(T)), a member of the Roseobacter clade isolated from sea sand.</title>
        <authorList>
            <person name="Riedel T."/>
            <person name="Fiebig A."/>
            <person name="Petersen J."/>
            <person name="Gronow S."/>
            <person name="Kyrpides N.C."/>
            <person name="Goker M."/>
            <person name="Klenk H.P."/>
        </authorList>
    </citation>
    <scope>NUCLEOTIDE SEQUENCE [LARGE SCALE GENOMIC DNA]</scope>
    <source>
        <strain evidence="4">DSM 19593</strain>
    </source>
</reference>
<dbReference type="STRING" id="1123360.thalar_00465"/>
<feature type="domain" description="UspA" evidence="2">
    <location>
        <begin position="1"/>
        <end position="144"/>
    </location>
</feature>
<dbReference type="RefSeq" id="WP_021101539.1">
    <property type="nucleotide sequence ID" value="NZ_KE557312.1"/>
</dbReference>
<evidence type="ECO:0000256" key="1">
    <source>
        <dbReference type="ARBA" id="ARBA00008791"/>
    </source>
</evidence>
<dbReference type="InterPro" id="IPR006016">
    <property type="entry name" value="UspA"/>
</dbReference>